<dbReference type="EMBL" id="JXJN01024742">
    <property type="status" value="NOT_ANNOTATED_CDS"/>
    <property type="molecule type" value="Genomic_DNA"/>
</dbReference>
<dbReference type="Proteomes" id="UP000092460">
    <property type="component" value="Unassembled WGS sequence"/>
</dbReference>
<reference evidence="5" key="1">
    <citation type="submission" date="2015-01" db="EMBL/GenBank/DDBJ databases">
        <authorList>
            <person name="Aksoy S."/>
            <person name="Warren W."/>
            <person name="Wilson R.K."/>
        </authorList>
    </citation>
    <scope>NUCLEOTIDE SEQUENCE [LARGE SCALE GENOMIC DNA]</scope>
    <source>
        <strain evidence="5">IAEA</strain>
    </source>
</reference>
<dbReference type="SMART" id="SM00868">
    <property type="entry name" value="zf-AD"/>
    <property type="match status" value="1"/>
</dbReference>
<dbReference type="STRING" id="67801.A0A1B0C306"/>
<sequence length="485" mass="55816">MAAWGNICRVCSSPADHEIFAKIPTFLHANCNEFLKWQKPINELIEETTGIKIAPDDGLPKNICELCVSYLKHAVNFREQCINNALSFNLVLKYKKLQRTESETKESDKDSYLISEQDLDYSSQRELEMVNFLSNNTFQEQNKVNKAMFDQTMPSNFCQQLDYLNTLFDKKCGSRRKSNYPKLSSKTNATRERNDFHTASSSDEAEDGTAVPMPTKVDIFSYKEKSFIEDDVLNILEVQQSVAINVPDNSQERKCKACLRRFMFNESFEQHKNECIELRLVKFIEEVNNLNSSVRMDISPHEFIRRMIFALRKICEWLMSYHSDITLPDLPQYTQVRQTSTESQTDQTDSDSKKDSSLKGISPILEPINTSTKRSVFNSSQNILCEIERCESQNSQKSALASNSSECPANLPQKLSYAECRTLKDRNRDRDRTLTNLLKDDISSKLPRINPFKLNCTARCQPCGLAFETLVAFEVHNALHHNYNK</sequence>
<dbReference type="GO" id="GO:0008270">
    <property type="term" value="F:zinc ion binding"/>
    <property type="evidence" value="ECO:0007669"/>
    <property type="project" value="UniProtKB-UniRule"/>
</dbReference>
<dbReference type="AlphaFoldDB" id="A0A1B0C306"/>
<feature type="region of interest" description="Disordered" evidence="2">
    <location>
        <begin position="336"/>
        <end position="362"/>
    </location>
</feature>
<evidence type="ECO:0000256" key="2">
    <source>
        <dbReference type="SAM" id="MobiDB-lite"/>
    </source>
</evidence>
<keyword evidence="1" id="KW-0863">Zinc-finger</keyword>
<dbReference type="EnsemblMetazoa" id="GPPI047741-RA">
    <property type="protein sequence ID" value="GPPI047741-PA"/>
    <property type="gene ID" value="GPPI047741"/>
</dbReference>
<name>A0A1B0C306_9MUSC</name>
<dbReference type="InterPro" id="IPR012934">
    <property type="entry name" value="Znf_AD"/>
</dbReference>
<dbReference type="GO" id="GO:0005634">
    <property type="term" value="C:nucleus"/>
    <property type="evidence" value="ECO:0007669"/>
    <property type="project" value="InterPro"/>
</dbReference>
<dbReference type="InterPro" id="IPR013087">
    <property type="entry name" value="Znf_C2H2_type"/>
</dbReference>
<feature type="binding site" evidence="1">
    <location>
        <position position="64"/>
    </location>
    <ligand>
        <name>Zn(2+)</name>
        <dbReference type="ChEBI" id="CHEBI:29105"/>
    </ligand>
</feature>
<evidence type="ECO:0000313" key="4">
    <source>
        <dbReference type="EnsemblMetazoa" id="GPPI047741-PA"/>
    </source>
</evidence>
<evidence type="ECO:0000259" key="3">
    <source>
        <dbReference type="PROSITE" id="PS51915"/>
    </source>
</evidence>
<dbReference type="SUPFAM" id="SSF57716">
    <property type="entry name" value="Glucocorticoid receptor-like (DNA-binding domain)"/>
    <property type="match status" value="1"/>
</dbReference>
<dbReference type="VEuPathDB" id="VectorBase:GPPI047741"/>
<dbReference type="PROSITE" id="PS51915">
    <property type="entry name" value="ZAD"/>
    <property type="match status" value="1"/>
</dbReference>
<dbReference type="Gene3D" id="3.40.1800.20">
    <property type="match status" value="1"/>
</dbReference>
<proteinExistence type="predicted"/>
<feature type="binding site" evidence="1">
    <location>
        <position position="8"/>
    </location>
    <ligand>
        <name>Zn(2+)</name>
        <dbReference type="ChEBI" id="CHEBI:29105"/>
    </ligand>
</feature>
<dbReference type="Pfam" id="PF07776">
    <property type="entry name" value="zf-AD"/>
    <property type="match status" value="1"/>
</dbReference>
<feature type="binding site" evidence="1">
    <location>
        <position position="67"/>
    </location>
    <ligand>
        <name>Zn(2+)</name>
        <dbReference type="ChEBI" id="CHEBI:29105"/>
    </ligand>
</feature>
<accession>A0A1B0C306</accession>
<evidence type="ECO:0000313" key="5">
    <source>
        <dbReference type="Proteomes" id="UP000092460"/>
    </source>
</evidence>
<dbReference type="PROSITE" id="PS00028">
    <property type="entry name" value="ZINC_FINGER_C2H2_1"/>
    <property type="match status" value="1"/>
</dbReference>
<protein>
    <recommendedName>
        <fullName evidence="3">ZAD domain-containing protein</fullName>
    </recommendedName>
</protein>
<keyword evidence="5" id="KW-1185">Reference proteome</keyword>
<feature type="binding site" evidence="1">
    <location>
        <position position="11"/>
    </location>
    <ligand>
        <name>Zn(2+)</name>
        <dbReference type="ChEBI" id="CHEBI:29105"/>
    </ligand>
</feature>
<feature type="region of interest" description="Disordered" evidence="2">
    <location>
        <begin position="174"/>
        <end position="210"/>
    </location>
</feature>
<keyword evidence="1" id="KW-0479">Metal-binding</keyword>
<evidence type="ECO:0000256" key="1">
    <source>
        <dbReference type="PROSITE-ProRule" id="PRU01263"/>
    </source>
</evidence>
<keyword evidence="1" id="KW-0862">Zinc</keyword>
<feature type="compositionally biased region" description="Low complexity" evidence="2">
    <location>
        <begin position="338"/>
        <end position="347"/>
    </location>
</feature>
<reference evidence="4" key="2">
    <citation type="submission" date="2020-05" db="UniProtKB">
        <authorList>
            <consortium name="EnsemblMetazoa"/>
        </authorList>
    </citation>
    <scope>IDENTIFICATION</scope>
    <source>
        <strain evidence="4">IAEA</strain>
    </source>
</reference>
<organism evidence="4 5">
    <name type="scientific">Glossina palpalis gambiensis</name>
    <dbReference type="NCBI Taxonomy" id="67801"/>
    <lineage>
        <taxon>Eukaryota</taxon>
        <taxon>Metazoa</taxon>
        <taxon>Ecdysozoa</taxon>
        <taxon>Arthropoda</taxon>
        <taxon>Hexapoda</taxon>
        <taxon>Insecta</taxon>
        <taxon>Pterygota</taxon>
        <taxon>Neoptera</taxon>
        <taxon>Endopterygota</taxon>
        <taxon>Diptera</taxon>
        <taxon>Brachycera</taxon>
        <taxon>Muscomorpha</taxon>
        <taxon>Hippoboscoidea</taxon>
        <taxon>Glossinidae</taxon>
        <taxon>Glossina</taxon>
    </lineage>
</organism>
<feature type="domain" description="ZAD" evidence="3">
    <location>
        <begin position="6"/>
        <end position="91"/>
    </location>
</feature>